<evidence type="ECO:0000313" key="3">
    <source>
        <dbReference type="EMBL" id="GFH43897.1"/>
    </source>
</evidence>
<reference evidence="3 4" key="1">
    <citation type="journal article" date="2021" name="Sci. Rep.">
        <title>The genome of the diatom Chaetoceros tenuissimus carries an ancient integrated fragment of an extant virus.</title>
        <authorList>
            <person name="Hongo Y."/>
            <person name="Kimura K."/>
            <person name="Takaki Y."/>
            <person name="Yoshida Y."/>
            <person name="Baba S."/>
            <person name="Kobayashi G."/>
            <person name="Nagasaki K."/>
            <person name="Hano T."/>
            <person name="Tomaru Y."/>
        </authorList>
    </citation>
    <scope>NUCLEOTIDE SEQUENCE [LARGE SCALE GENOMIC DNA]</scope>
    <source>
        <strain evidence="3 4">NIES-3715</strain>
    </source>
</reference>
<name>A0AAD3CD32_9STRA</name>
<keyword evidence="2" id="KW-0732">Signal</keyword>
<dbReference type="AlphaFoldDB" id="A0AAD3CD32"/>
<organism evidence="3 4">
    <name type="scientific">Chaetoceros tenuissimus</name>
    <dbReference type="NCBI Taxonomy" id="426638"/>
    <lineage>
        <taxon>Eukaryota</taxon>
        <taxon>Sar</taxon>
        <taxon>Stramenopiles</taxon>
        <taxon>Ochrophyta</taxon>
        <taxon>Bacillariophyta</taxon>
        <taxon>Coscinodiscophyceae</taxon>
        <taxon>Chaetocerotophycidae</taxon>
        <taxon>Chaetocerotales</taxon>
        <taxon>Chaetocerotaceae</taxon>
        <taxon>Chaetoceros</taxon>
    </lineage>
</organism>
<feature type="transmembrane region" description="Helical" evidence="1">
    <location>
        <begin position="153"/>
        <end position="171"/>
    </location>
</feature>
<keyword evidence="1" id="KW-0472">Membrane</keyword>
<dbReference type="PROSITE" id="PS51257">
    <property type="entry name" value="PROKAR_LIPOPROTEIN"/>
    <property type="match status" value="1"/>
</dbReference>
<evidence type="ECO:0000256" key="2">
    <source>
        <dbReference type="SAM" id="SignalP"/>
    </source>
</evidence>
<dbReference type="EMBL" id="BLLK01000019">
    <property type="protein sequence ID" value="GFH43897.1"/>
    <property type="molecule type" value="Genomic_DNA"/>
</dbReference>
<comment type="caution">
    <text evidence="3">The sequence shown here is derived from an EMBL/GenBank/DDBJ whole genome shotgun (WGS) entry which is preliminary data.</text>
</comment>
<accession>A0AAD3CD32</accession>
<evidence type="ECO:0000313" key="4">
    <source>
        <dbReference type="Proteomes" id="UP001054902"/>
    </source>
</evidence>
<proteinExistence type="predicted"/>
<keyword evidence="4" id="KW-1185">Reference proteome</keyword>
<sequence length="268" mass="29586">MTASRSSSIWISLLCMSISITSSFAFTSTSSCSLKSCKLSSPAIIPSKPHDLNTRLNLFTEEESESATPLTDEEKLLSFQKDIASEYKEERSYNTFGILTPIAKTIDGISGDWALSYADLSPSTPRTIEGRAFLATNVGYALAGIVLALQGDWFFAGLTELAGIVSFWYHYSQLEFGKDREEVRLALLTDYFTAGSALLTGGFYMIDMGINYVPMDALICGALSIVCLSLCWVWEFGVPYLFWHSLWHLFSAYTGFLIGQAHIANQIS</sequence>
<feature type="transmembrane region" description="Helical" evidence="1">
    <location>
        <begin position="212"/>
        <end position="234"/>
    </location>
</feature>
<protein>
    <submittedName>
        <fullName evidence="3">Uncharacterized protein</fullName>
    </submittedName>
</protein>
<keyword evidence="1" id="KW-0812">Transmembrane</keyword>
<evidence type="ECO:0000256" key="1">
    <source>
        <dbReference type="SAM" id="Phobius"/>
    </source>
</evidence>
<keyword evidence="1" id="KW-1133">Transmembrane helix</keyword>
<feature type="transmembrane region" description="Helical" evidence="1">
    <location>
        <begin position="183"/>
        <end position="206"/>
    </location>
</feature>
<feature type="transmembrane region" description="Helical" evidence="1">
    <location>
        <begin position="246"/>
        <end position="264"/>
    </location>
</feature>
<feature type="chain" id="PRO_5042219354" evidence="2">
    <location>
        <begin position="26"/>
        <end position="268"/>
    </location>
</feature>
<dbReference type="Proteomes" id="UP001054902">
    <property type="component" value="Unassembled WGS sequence"/>
</dbReference>
<feature type="signal peptide" evidence="2">
    <location>
        <begin position="1"/>
        <end position="25"/>
    </location>
</feature>
<gene>
    <name evidence="3" type="ORF">CTEN210_00370</name>
</gene>